<keyword evidence="2" id="KW-1185">Reference proteome</keyword>
<dbReference type="Pfam" id="PF20043">
    <property type="entry name" value="DUF6445"/>
    <property type="match status" value="1"/>
</dbReference>
<name>A0ABU3SYB3_9ALTE</name>
<comment type="caution">
    <text evidence="1">The sequence shown here is derived from an EMBL/GenBank/DDBJ whole genome shotgun (WGS) entry which is preliminary data.</text>
</comment>
<accession>A0ABU3SYB3</accession>
<dbReference type="Proteomes" id="UP001247805">
    <property type="component" value="Unassembled WGS sequence"/>
</dbReference>
<dbReference type="EMBL" id="JAWDIO010000002">
    <property type="protein sequence ID" value="MDU0355005.1"/>
    <property type="molecule type" value="Genomic_DNA"/>
</dbReference>
<reference evidence="1 2" key="1">
    <citation type="submission" date="2023-10" db="EMBL/GenBank/DDBJ databases">
        <title>Glaciecola aquimarina strain GGW-M5 nov., isolated from a coastal seawater.</title>
        <authorList>
            <person name="Bayburt H."/>
            <person name="Kim J.M."/>
            <person name="Choi B.J."/>
            <person name="Jeon C.O."/>
        </authorList>
    </citation>
    <scope>NUCLEOTIDE SEQUENCE [LARGE SCALE GENOMIC DNA]</scope>
    <source>
        <strain evidence="1 2">KCTC 32108</strain>
    </source>
</reference>
<protein>
    <submittedName>
        <fullName evidence="1">DUF6445 family protein</fullName>
    </submittedName>
</protein>
<dbReference type="RefSeq" id="WP_316026565.1">
    <property type="nucleotide sequence ID" value="NZ_JAWDIO010000002.1"/>
</dbReference>
<organism evidence="1 2">
    <name type="scientific">Paraglaciecola aquimarina</name>
    <dbReference type="NCBI Taxonomy" id="1235557"/>
    <lineage>
        <taxon>Bacteria</taxon>
        <taxon>Pseudomonadati</taxon>
        <taxon>Pseudomonadota</taxon>
        <taxon>Gammaproteobacteria</taxon>
        <taxon>Alteromonadales</taxon>
        <taxon>Alteromonadaceae</taxon>
        <taxon>Paraglaciecola</taxon>
    </lineage>
</organism>
<proteinExistence type="predicted"/>
<gene>
    <name evidence="1" type="ORF">RS130_14815</name>
</gene>
<sequence>MKDFELRGKVKLLSIGIEKTPVLVIDDFSPHHQECIDLALSCSYSRDIDDEARYPGDRALIGSDYGNTVLRSIADLIRAVYKVPRSNDLYPHAGYYSLVTLPEDQLEFVHTVPHFDNLYSHYYAAMHYLNPGEFGGTGFYRHKPTGYERISEEVVDKYFQSAQDFIDDKGHLEKKYITESTGHYELLEKIEYKQNRFIIFPGNLLHSAYIDKKERDINPDPKTGRLTANFFFIF</sequence>
<evidence type="ECO:0000313" key="1">
    <source>
        <dbReference type="EMBL" id="MDU0355005.1"/>
    </source>
</evidence>
<evidence type="ECO:0000313" key="2">
    <source>
        <dbReference type="Proteomes" id="UP001247805"/>
    </source>
</evidence>
<dbReference type="InterPro" id="IPR045617">
    <property type="entry name" value="DUF6445"/>
</dbReference>